<dbReference type="InterPro" id="IPR032466">
    <property type="entry name" value="Metal_Hydrolase"/>
</dbReference>
<comment type="caution">
    <text evidence="2">The sequence shown here is derived from an EMBL/GenBank/DDBJ whole genome shotgun (WGS) entry which is preliminary data.</text>
</comment>
<gene>
    <name evidence="2" type="ORF">HHI36_003916</name>
</gene>
<organism evidence="2 3">
    <name type="scientific">Cryptolaemus montrouzieri</name>
    <dbReference type="NCBI Taxonomy" id="559131"/>
    <lineage>
        <taxon>Eukaryota</taxon>
        <taxon>Metazoa</taxon>
        <taxon>Ecdysozoa</taxon>
        <taxon>Arthropoda</taxon>
        <taxon>Hexapoda</taxon>
        <taxon>Insecta</taxon>
        <taxon>Pterygota</taxon>
        <taxon>Neoptera</taxon>
        <taxon>Endopterygota</taxon>
        <taxon>Coleoptera</taxon>
        <taxon>Polyphaga</taxon>
        <taxon>Cucujiformia</taxon>
        <taxon>Coccinelloidea</taxon>
        <taxon>Coccinellidae</taxon>
        <taxon>Scymninae</taxon>
        <taxon>Scymnini</taxon>
        <taxon>Cryptolaemus</taxon>
    </lineage>
</organism>
<keyword evidence="3" id="KW-1185">Reference proteome</keyword>
<dbReference type="AlphaFoldDB" id="A0ABD2NPY1"/>
<keyword evidence="1" id="KW-0325">Glycoprotein</keyword>
<comment type="cofactor">
    <cofactor evidence="1">
        <name>Zn(2+)</name>
        <dbReference type="ChEBI" id="CHEBI:29105"/>
    </cofactor>
</comment>
<dbReference type="PROSITE" id="PS51365">
    <property type="entry name" value="RENAL_DIPEPTIDASE_2"/>
    <property type="match status" value="1"/>
</dbReference>
<keyword evidence="1" id="KW-0472">Membrane</keyword>
<accession>A0ABD2NPY1</accession>
<keyword evidence="1" id="KW-0336">GPI-anchor</keyword>
<dbReference type="PANTHER" id="PTHR10443:SF47">
    <property type="entry name" value="DIPEPTIDASE"/>
    <property type="match status" value="1"/>
</dbReference>
<evidence type="ECO:0000313" key="3">
    <source>
        <dbReference type="Proteomes" id="UP001516400"/>
    </source>
</evidence>
<sequence>MSAIPDNLYSSSPSEFWAAYVPCDSQYKDAVQLTLEQIDVIRRFTELYHPRLTLCTSSEGE</sequence>
<dbReference type="EC" id="3.4.13.19" evidence="1"/>
<name>A0ABD2NPY1_9CUCU</name>
<reference evidence="2 3" key="1">
    <citation type="journal article" date="2021" name="BMC Biol.">
        <title>Horizontally acquired antibacterial genes associated with adaptive radiation of ladybird beetles.</title>
        <authorList>
            <person name="Li H.S."/>
            <person name="Tang X.F."/>
            <person name="Huang Y.H."/>
            <person name="Xu Z.Y."/>
            <person name="Chen M.L."/>
            <person name="Du X.Y."/>
            <person name="Qiu B.Y."/>
            <person name="Chen P.T."/>
            <person name="Zhang W."/>
            <person name="Slipinski A."/>
            <person name="Escalona H.E."/>
            <person name="Waterhouse R.M."/>
            <person name="Zwick A."/>
            <person name="Pang H."/>
        </authorList>
    </citation>
    <scope>NUCLEOTIDE SEQUENCE [LARGE SCALE GENOMIC DNA]</scope>
    <source>
        <strain evidence="2">SYSU2018</strain>
    </source>
</reference>
<evidence type="ECO:0000313" key="2">
    <source>
        <dbReference type="EMBL" id="KAL3280679.1"/>
    </source>
</evidence>
<comment type="subunit">
    <text evidence="1">Homodimer; disulfide-linked.</text>
</comment>
<keyword evidence="1" id="KW-0378">Hydrolase</keyword>
<dbReference type="GO" id="GO:0016805">
    <property type="term" value="F:dipeptidase activity"/>
    <property type="evidence" value="ECO:0007669"/>
    <property type="project" value="UniProtKB-KW"/>
</dbReference>
<comment type="catalytic activity">
    <reaction evidence="1">
        <text>an L-aminoacyl-L-amino acid + H2O = 2 an L-alpha-amino acid</text>
        <dbReference type="Rhea" id="RHEA:48940"/>
        <dbReference type="ChEBI" id="CHEBI:15377"/>
        <dbReference type="ChEBI" id="CHEBI:59869"/>
        <dbReference type="ChEBI" id="CHEBI:77460"/>
        <dbReference type="EC" id="3.4.13.19"/>
    </reaction>
</comment>
<keyword evidence="1" id="KW-0479">Metal-binding</keyword>
<comment type="similarity">
    <text evidence="1">Belongs to the metallo-dependent hydrolases superfamily. Peptidase M19 family.</text>
</comment>
<keyword evidence="1" id="KW-0482">Metalloprotease</keyword>
<dbReference type="GO" id="GO:0098552">
    <property type="term" value="C:side of membrane"/>
    <property type="evidence" value="ECO:0007669"/>
    <property type="project" value="UniProtKB-KW"/>
</dbReference>
<dbReference type="Proteomes" id="UP001516400">
    <property type="component" value="Unassembled WGS sequence"/>
</dbReference>
<dbReference type="GO" id="GO:0006508">
    <property type="term" value="P:proteolysis"/>
    <property type="evidence" value="ECO:0007669"/>
    <property type="project" value="UniProtKB-KW"/>
</dbReference>
<keyword evidence="1" id="KW-1015">Disulfide bond</keyword>
<proteinExistence type="inferred from homology"/>
<keyword evidence="1" id="KW-0862">Zinc</keyword>
<keyword evidence="1" id="KW-0224">Dipeptidase</keyword>
<comment type="subcellular location">
    <subcellularLocation>
        <location evidence="1">Membrane</location>
        <topology evidence="1">Lipid-anchor</topology>
        <topology evidence="1">GPI-anchor</topology>
    </subcellularLocation>
</comment>
<keyword evidence="1" id="KW-0645">Protease</keyword>
<dbReference type="Pfam" id="PF01244">
    <property type="entry name" value="Peptidase_M19"/>
    <property type="match status" value="1"/>
</dbReference>
<dbReference type="GO" id="GO:0008237">
    <property type="term" value="F:metallopeptidase activity"/>
    <property type="evidence" value="ECO:0007669"/>
    <property type="project" value="UniProtKB-KW"/>
</dbReference>
<dbReference type="SUPFAM" id="SSF51556">
    <property type="entry name" value="Metallo-dependent hydrolases"/>
    <property type="match status" value="1"/>
</dbReference>
<keyword evidence="1" id="KW-0449">Lipoprotein</keyword>
<evidence type="ECO:0000256" key="1">
    <source>
        <dbReference type="RuleBase" id="RU341113"/>
    </source>
</evidence>
<dbReference type="EMBL" id="JABFTP020000144">
    <property type="protein sequence ID" value="KAL3280679.1"/>
    <property type="molecule type" value="Genomic_DNA"/>
</dbReference>
<dbReference type="Gene3D" id="3.20.20.140">
    <property type="entry name" value="Metal-dependent hydrolases"/>
    <property type="match status" value="1"/>
</dbReference>
<dbReference type="GO" id="GO:0046872">
    <property type="term" value="F:metal ion binding"/>
    <property type="evidence" value="ECO:0007669"/>
    <property type="project" value="UniProtKB-UniRule"/>
</dbReference>
<dbReference type="PANTHER" id="PTHR10443">
    <property type="entry name" value="MICROSOMAL DIPEPTIDASE"/>
    <property type="match status" value="1"/>
</dbReference>
<protein>
    <recommendedName>
        <fullName evidence="1">Dipeptidase</fullName>
        <ecNumber evidence="1">3.4.13.19</ecNumber>
    </recommendedName>
</protein>
<dbReference type="InterPro" id="IPR008257">
    <property type="entry name" value="Pept_M19"/>
</dbReference>